<dbReference type="RefSeq" id="WP_262992100.1">
    <property type="nucleotide sequence ID" value="NZ_JAOTJC010000004.1"/>
</dbReference>
<proteinExistence type="predicted"/>
<reference evidence="2" key="1">
    <citation type="submission" date="2023-07" db="EMBL/GenBank/DDBJ databases">
        <title>Study on multiphase classification of strain Alteromonas salexigens isolated from the Yellow Sea.</title>
        <authorList>
            <person name="Sun L."/>
        </authorList>
    </citation>
    <scope>NUCLEOTIDE SEQUENCE [LARGE SCALE GENOMIC DNA]</scope>
    <source>
        <strain evidence="2">ASW11-19</strain>
    </source>
</reference>
<protein>
    <submittedName>
        <fullName evidence="1">SapC family protein</fullName>
    </submittedName>
</protein>
<accession>A0ABT2VJL6</accession>
<evidence type="ECO:0000313" key="2">
    <source>
        <dbReference type="Proteomes" id="UP001209257"/>
    </source>
</evidence>
<name>A0ABT2VJL6_9ALTE</name>
<evidence type="ECO:0000313" key="1">
    <source>
        <dbReference type="EMBL" id="MCU7553401.1"/>
    </source>
</evidence>
<organism evidence="1 2">
    <name type="scientific">Alteromonas salexigens</name>
    <dbReference type="NCBI Taxonomy" id="2982530"/>
    <lineage>
        <taxon>Bacteria</taxon>
        <taxon>Pseudomonadati</taxon>
        <taxon>Pseudomonadota</taxon>
        <taxon>Gammaproteobacteria</taxon>
        <taxon>Alteromonadales</taxon>
        <taxon>Alteromonadaceae</taxon>
        <taxon>Alteromonas/Salinimonas group</taxon>
        <taxon>Alteromonas</taxon>
    </lineage>
</organism>
<dbReference type="Proteomes" id="UP001209257">
    <property type="component" value="Unassembled WGS sequence"/>
</dbReference>
<dbReference type="EMBL" id="JAOTJC010000004">
    <property type="protein sequence ID" value="MCU7553401.1"/>
    <property type="molecule type" value="Genomic_DNA"/>
</dbReference>
<keyword evidence="2" id="KW-1185">Reference proteome</keyword>
<dbReference type="InterPro" id="IPR010836">
    <property type="entry name" value="SapC"/>
</dbReference>
<comment type="caution">
    <text evidence="1">The sequence shown here is derived from an EMBL/GenBank/DDBJ whole genome shotgun (WGS) entry which is preliminary data.</text>
</comment>
<gene>
    <name evidence="1" type="ORF">OCL06_02175</name>
</gene>
<sequence>MANHALLNNVQHKDLKVITTHSADYGDNMMCVPVYPVELRHAQAHYPLMFAKDANNQFQLVALLGLEQNENLFLDDDGWKANYKPLLIEKGPFLIGRNERDGEQTLSIHINLDDPRVNESEGQPIFLPHGGNTDYIDNIANVLSTIHQSQDEVAEFIATLNELSLIESFVVDIDLDGSGTHRLSGFSTLNEEKLKTLDADTLGRLHSKGYVALIYMIIASMSQLRNLVERKKARVAK</sequence>
<dbReference type="Pfam" id="PF07277">
    <property type="entry name" value="SapC"/>
    <property type="match status" value="1"/>
</dbReference>